<sequence length="142" mass="16593">MLDKTFKVSRIIYFLCVIVSVCGLIYNFLYTTKYITIAENPILERWAIIITLAGIYGALRLLHPKLKNPDRENLTIAVKKYITKYYIRLGAVFAIYMFNMLCFSFTGIKNFIYLSIITIFAMFLCAPNKKHFENETKYIDQA</sequence>
<dbReference type="AlphaFoldDB" id="A0A1M5BBF2"/>
<dbReference type="EMBL" id="FQUC01000006">
    <property type="protein sequence ID" value="SHF39716.1"/>
    <property type="molecule type" value="Genomic_DNA"/>
</dbReference>
<feature type="transmembrane region" description="Helical" evidence="1">
    <location>
        <begin position="112"/>
        <end position="128"/>
    </location>
</feature>
<feature type="transmembrane region" description="Helical" evidence="1">
    <location>
        <begin position="12"/>
        <end position="30"/>
    </location>
</feature>
<feature type="transmembrane region" description="Helical" evidence="1">
    <location>
        <begin position="85"/>
        <end position="106"/>
    </location>
</feature>
<dbReference type="STRING" id="1346286.SAMN05444362_1069"/>
<organism evidence="2 3">
    <name type="scientific">Dysgonomonas macrotermitis</name>
    <dbReference type="NCBI Taxonomy" id="1346286"/>
    <lineage>
        <taxon>Bacteria</taxon>
        <taxon>Pseudomonadati</taxon>
        <taxon>Bacteroidota</taxon>
        <taxon>Bacteroidia</taxon>
        <taxon>Bacteroidales</taxon>
        <taxon>Dysgonomonadaceae</taxon>
        <taxon>Dysgonomonas</taxon>
    </lineage>
</organism>
<proteinExistence type="predicted"/>
<reference evidence="3" key="1">
    <citation type="submission" date="2016-11" db="EMBL/GenBank/DDBJ databases">
        <authorList>
            <person name="Varghese N."/>
            <person name="Submissions S."/>
        </authorList>
    </citation>
    <scope>NUCLEOTIDE SEQUENCE [LARGE SCALE GENOMIC DNA]</scope>
    <source>
        <strain evidence="3">DSM 27370</strain>
    </source>
</reference>
<gene>
    <name evidence="2" type="ORF">SAMN05444362_1069</name>
</gene>
<keyword evidence="1" id="KW-1133">Transmembrane helix</keyword>
<evidence type="ECO:0000313" key="2">
    <source>
        <dbReference type="EMBL" id="SHF39716.1"/>
    </source>
</evidence>
<keyword evidence="1" id="KW-0472">Membrane</keyword>
<evidence type="ECO:0000256" key="1">
    <source>
        <dbReference type="SAM" id="Phobius"/>
    </source>
</evidence>
<protein>
    <submittedName>
        <fullName evidence="2">Uncharacterized protein</fullName>
    </submittedName>
</protein>
<keyword evidence="1" id="KW-0812">Transmembrane</keyword>
<name>A0A1M5BBF2_9BACT</name>
<evidence type="ECO:0000313" key="3">
    <source>
        <dbReference type="Proteomes" id="UP000184480"/>
    </source>
</evidence>
<accession>A0A1M5BBF2</accession>
<dbReference type="Proteomes" id="UP000184480">
    <property type="component" value="Unassembled WGS sequence"/>
</dbReference>
<dbReference type="RefSeq" id="WP_062183393.1">
    <property type="nucleotide sequence ID" value="NZ_BBXL01000021.1"/>
</dbReference>
<dbReference type="OrthoDB" id="996902at2"/>
<keyword evidence="3" id="KW-1185">Reference proteome</keyword>
<feature type="transmembrane region" description="Helical" evidence="1">
    <location>
        <begin position="42"/>
        <end position="62"/>
    </location>
</feature>